<feature type="transmembrane region" description="Helical" evidence="5">
    <location>
        <begin position="359"/>
        <end position="379"/>
    </location>
</feature>
<dbReference type="PANTHER" id="PTHR23527:SF1">
    <property type="entry name" value="BLL3282 PROTEIN"/>
    <property type="match status" value="1"/>
</dbReference>
<comment type="subcellular location">
    <subcellularLocation>
        <location evidence="1">Cell membrane</location>
        <topology evidence="1">Multi-pass membrane protein</topology>
    </subcellularLocation>
</comment>
<evidence type="ECO:0000256" key="5">
    <source>
        <dbReference type="SAM" id="Phobius"/>
    </source>
</evidence>
<feature type="transmembrane region" description="Helical" evidence="5">
    <location>
        <begin position="266"/>
        <end position="285"/>
    </location>
</feature>
<evidence type="ECO:0000256" key="3">
    <source>
        <dbReference type="ARBA" id="ARBA00022989"/>
    </source>
</evidence>
<dbReference type="PROSITE" id="PS50850">
    <property type="entry name" value="MFS"/>
    <property type="match status" value="1"/>
</dbReference>
<comment type="caution">
    <text evidence="7">The sequence shown here is derived from an EMBL/GenBank/DDBJ whole genome shotgun (WGS) entry which is preliminary data.</text>
</comment>
<feature type="transmembrane region" description="Helical" evidence="5">
    <location>
        <begin position="235"/>
        <end position="254"/>
    </location>
</feature>
<feature type="transmembrane region" description="Helical" evidence="5">
    <location>
        <begin position="291"/>
        <end position="317"/>
    </location>
</feature>
<keyword evidence="3 5" id="KW-1133">Transmembrane helix</keyword>
<dbReference type="InterPro" id="IPR011701">
    <property type="entry name" value="MFS"/>
</dbReference>
<evidence type="ECO:0000259" key="6">
    <source>
        <dbReference type="PROSITE" id="PS50850"/>
    </source>
</evidence>
<dbReference type="InterPro" id="IPR020846">
    <property type="entry name" value="MFS_dom"/>
</dbReference>
<reference evidence="7" key="2">
    <citation type="submission" date="2021-09" db="EMBL/GenBank/DDBJ databases">
        <authorList>
            <person name="Gilroy R."/>
        </authorList>
    </citation>
    <scope>NUCLEOTIDE SEQUENCE</scope>
    <source>
        <strain evidence="7">ChiGjej3B3-7470</strain>
    </source>
</reference>
<sequence>MVLRSTGMPLVLATAAMGFSGFSLLLPISPLWAVEGGADEFGAGLATTVLMAFTVLTQLQVNRWLARFGWTAVVAVGLLALGVPAALQALSPELWLILVTQALRGVGFGILTVCGSTAVALLVPPEMRGRGIGLYGLSAALPQLGLMTLSPLLADWLGIRATLVLGLVPVLGLLWVSKLGRVVEERGGRSLVEAKGGGVGVLARIWVPIIALLLVTASGGAVLTFAPQLVESTGVAMLVLFAVTAVAAVGRYAVGPLCDRFGTGPFVWSLLLIAALGVVGVALALGVGGFAWLIIGAGVLGLSYGALQTVTLVRAYADAGEENRPGASVAWNVGFDVGTGLGAMAIGALAQGWSFGTAFWATAAACAVAALLVGVVDLVRSPRPSAAARG</sequence>
<feature type="transmembrane region" description="Helical" evidence="5">
    <location>
        <begin position="68"/>
        <end position="90"/>
    </location>
</feature>
<evidence type="ECO:0000313" key="8">
    <source>
        <dbReference type="Proteomes" id="UP000712713"/>
    </source>
</evidence>
<gene>
    <name evidence="7" type="ORF">K8V15_05145</name>
</gene>
<feature type="transmembrane region" description="Helical" evidence="5">
    <location>
        <begin position="43"/>
        <end position="61"/>
    </location>
</feature>
<dbReference type="Gene3D" id="1.20.1250.20">
    <property type="entry name" value="MFS general substrate transporter like domains"/>
    <property type="match status" value="2"/>
</dbReference>
<dbReference type="SUPFAM" id="SSF103473">
    <property type="entry name" value="MFS general substrate transporter"/>
    <property type="match status" value="1"/>
</dbReference>
<dbReference type="PANTHER" id="PTHR23527">
    <property type="entry name" value="BLL3282 PROTEIN"/>
    <property type="match status" value="1"/>
</dbReference>
<dbReference type="Pfam" id="PF07690">
    <property type="entry name" value="MFS_1"/>
    <property type="match status" value="1"/>
</dbReference>
<dbReference type="Proteomes" id="UP000712713">
    <property type="component" value="Unassembled WGS sequence"/>
</dbReference>
<keyword evidence="2 5" id="KW-0812">Transmembrane</keyword>
<dbReference type="AlphaFoldDB" id="A0A921JQS0"/>
<feature type="domain" description="Major facilitator superfamily (MFS) profile" evidence="6">
    <location>
        <begin position="1"/>
        <end position="381"/>
    </location>
</feature>
<evidence type="ECO:0000256" key="2">
    <source>
        <dbReference type="ARBA" id="ARBA00022692"/>
    </source>
</evidence>
<accession>A0A921JQS0</accession>
<feature type="transmembrane region" description="Helical" evidence="5">
    <location>
        <begin position="329"/>
        <end position="353"/>
    </location>
</feature>
<dbReference type="EMBL" id="DYZF01000128">
    <property type="protein sequence ID" value="HJE51351.1"/>
    <property type="molecule type" value="Genomic_DNA"/>
</dbReference>
<dbReference type="InterPro" id="IPR036259">
    <property type="entry name" value="MFS_trans_sf"/>
</dbReference>
<evidence type="ECO:0000313" key="7">
    <source>
        <dbReference type="EMBL" id="HJE51351.1"/>
    </source>
</evidence>
<dbReference type="InterPro" id="IPR052952">
    <property type="entry name" value="MFS-Transporter"/>
</dbReference>
<proteinExistence type="predicted"/>
<protein>
    <submittedName>
        <fullName evidence="7">MFS transporter</fullName>
    </submittedName>
</protein>
<feature type="transmembrane region" description="Helical" evidence="5">
    <location>
        <begin position="201"/>
        <end position="223"/>
    </location>
</feature>
<organism evidence="7 8">
    <name type="scientific">Tessaracoccus flavescens</name>
    <dbReference type="NCBI Taxonomy" id="399497"/>
    <lineage>
        <taxon>Bacteria</taxon>
        <taxon>Bacillati</taxon>
        <taxon>Actinomycetota</taxon>
        <taxon>Actinomycetes</taxon>
        <taxon>Propionibacteriales</taxon>
        <taxon>Propionibacteriaceae</taxon>
        <taxon>Tessaracoccus</taxon>
    </lineage>
</organism>
<feature type="transmembrane region" description="Helical" evidence="5">
    <location>
        <begin position="159"/>
        <end position="180"/>
    </location>
</feature>
<name>A0A921JQS0_9ACTN</name>
<evidence type="ECO:0000256" key="1">
    <source>
        <dbReference type="ARBA" id="ARBA00004651"/>
    </source>
</evidence>
<feature type="transmembrane region" description="Helical" evidence="5">
    <location>
        <begin position="102"/>
        <end position="122"/>
    </location>
</feature>
<reference evidence="7" key="1">
    <citation type="journal article" date="2021" name="PeerJ">
        <title>Extensive microbial diversity within the chicken gut microbiome revealed by metagenomics and culture.</title>
        <authorList>
            <person name="Gilroy R."/>
            <person name="Ravi A."/>
            <person name="Getino M."/>
            <person name="Pursley I."/>
            <person name="Horton D.L."/>
            <person name="Alikhan N.F."/>
            <person name="Baker D."/>
            <person name="Gharbi K."/>
            <person name="Hall N."/>
            <person name="Watson M."/>
            <person name="Adriaenssens E.M."/>
            <person name="Foster-Nyarko E."/>
            <person name="Jarju S."/>
            <person name="Secka A."/>
            <person name="Antonio M."/>
            <person name="Oren A."/>
            <person name="Chaudhuri R.R."/>
            <person name="La Ragione R."/>
            <person name="Hildebrand F."/>
            <person name="Pallen M.J."/>
        </authorList>
    </citation>
    <scope>NUCLEOTIDE SEQUENCE</scope>
    <source>
        <strain evidence="7">ChiGjej3B3-7470</strain>
    </source>
</reference>
<keyword evidence="4 5" id="KW-0472">Membrane</keyword>
<evidence type="ECO:0000256" key="4">
    <source>
        <dbReference type="ARBA" id="ARBA00023136"/>
    </source>
</evidence>
<feature type="transmembrane region" description="Helical" evidence="5">
    <location>
        <begin position="134"/>
        <end position="153"/>
    </location>
</feature>
<dbReference type="GO" id="GO:0005886">
    <property type="term" value="C:plasma membrane"/>
    <property type="evidence" value="ECO:0007669"/>
    <property type="project" value="UniProtKB-SubCell"/>
</dbReference>
<dbReference type="GO" id="GO:0022857">
    <property type="term" value="F:transmembrane transporter activity"/>
    <property type="evidence" value="ECO:0007669"/>
    <property type="project" value="InterPro"/>
</dbReference>